<evidence type="ECO:0000256" key="8">
    <source>
        <dbReference type="PROSITE-ProRule" id="PRU01393"/>
    </source>
</evidence>
<organism evidence="11 12">
    <name type="scientific">Phascolomyces articulosus</name>
    <dbReference type="NCBI Taxonomy" id="60185"/>
    <lineage>
        <taxon>Eukaryota</taxon>
        <taxon>Fungi</taxon>
        <taxon>Fungi incertae sedis</taxon>
        <taxon>Mucoromycota</taxon>
        <taxon>Mucoromycotina</taxon>
        <taxon>Mucoromycetes</taxon>
        <taxon>Mucorales</taxon>
        <taxon>Lichtheimiaceae</taxon>
        <taxon>Phascolomyces</taxon>
    </lineage>
</organism>
<sequence length="219" mass="24416">MDSSSTSSNDSGDNNSSQQKPQVRWAPLEGNPELVHSNGVNLSWSYTDVFENYERHNVEEEVWLTKHEQNVSADVIFFKQTIVNACGMIALLHSLANNDSIVGPGLFRNLIDASKDMSPEERAELLENSKELADIHQTCAQAGQTQAPDASEDANLHFICFVVKNQHLYELDGRKLFPINHGKCLDLVEGAAKVMRQYIARDPDQTNFSAIALTKTPEE</sequence>
<dbReference type="InterPro" id="IPR057254">
    <property type="entry name" value="UCH_AS"/>
</dbReference>
<protein>
    <recommendedName>
        <fullName evidence="3 8">ubiquitinyl hydrolase 1</fullName>
        <ecNumber evidence="3 8">3.4.19.12</ecNumber>
    </recommendedName>
</protein>
<dbReference type="Pfam" id="PF01088">
    <property type="entry name" value="Peptidase_C12"/>
    <property type="match status" value="1"/>
</dbReference>
<name>A0AAD5JQA2_9FUNG</name>
<dbReference type="EMBL" id="JAIXMP010000035">
    <property type="protein sequence ID" value="KAI9249476.1"/>
    <property type="molecule type" value="Genomic_DNA"/>
</dbReference>
<gene>
    <name evidence="11" type="ORF">BDA99DRAFT_445613</name>
</gene>
<evidence type="ECO:0000256" key="3">
    <source>
        <dbReference type="ARBA" id="ARBA00012759"/>
    </source>
</evidence>
<dbReference type="CDD" id="cd09616">
    <property type="entry name" value="Peptidase_C12_UCH_L1_L3"/>
    <property type="match status" value="1"/>
</dbReference>
<keyword evidence="4 8" id="KW-0645">Protease</keyword>
<dbReference type="GO" id="GO:0004843">
    <property type="term" value="F:cysteine-type deubiquitinase activity"/>
    <property type="evidence" value="ECO:0007669"/>
    <property type="project" value="UniProtKB-UniRule"/>
</dbReference>
<dbReference type="GO" id="GO:0006511">
    <property type="term" value="P:ubiquitin-dependent protein catabolic process"/>
    <property type="evidence" value="ECO:0007669"/>
    <property type="project" value="UniProtKB-UniRule"/>
</dbReference>
<dbReference type="AlphaFoldDB" id="A0AAD5JQA2"/>
<evidence type="ECO:0000313" key="11">
    <source>
        <dbReference type="EMBL" id="KAI9249476.1"/>
    </source>
</evidence>
<dbReference type="PROSITE" id="PS00140">
    <property type="entry name" value="UCH_1"/>
    <property type="match status" value="1"/>
</dbReference>
<reference evidence="11" key="1">
    <citation type="journal article" date="2022" name="IScience">
        <title>Evolution of zygomycete secretomes and the origins of terrestrial fungal ecologies.</title>
        <authorList>
            <person name="Chang Y."/>
            <person name="Wang Y."/>
            <person name="Mondo S."/>
            <person name="Ahrendt S."/>
            <person name="Andreopoulos W."/>
            <person name="Barry K."/>
            <person name="Beard J."/>
            <person name="Benny G.L."/>
            <person name="Blankenship S."/>
            <person name="Bonito G."/>
            <person name="Cuomo C."/>
            <person name="Desiro A."/>
            <person name="Gervers K.A."/>
            <person name="Hundley H."/>
            <person name="Kuo A."/>
            <person name="LaButti K."/>
            <person name="Lang B.F."/>
            <person name="Lipzen A."/>
            <person name="O'Donnell K."/>
            <person name="Pangilinan J."/>
            <person name="Reynolds N."/>
            <person name="Sandor L."/>
            <person name="Smith M.E."/>
            <person name="Tsang A."/>
            <person name="Grigoriev I.V."/>
            <person name="Stajich J.E."/>
            <person name="Spatafora J.W."/>
        </authorList>
    </citation>
    <scope>NUCLEOTIDE SEQUENCE</scope>
    <source>
        <strain evidence="11">RSA 2281</strain>
    </source>
</reference>
<evidence type="ECO:0000259" key="10">
    <source>
        <dbReference type="PROSITE" id="PS52048"/>
    </source>
</evidence>
<feature type="active site" description="Proton donor" evidence="8">
    <location>
        <position position="157"/>
    </location>
</feature>
<dbReference type="InterPro" id="IPR038765">
    <property type="entry name" value="Papain-like_cys_pep_sf"/>
</dbReference>
<evidence type="ECO:0000256" key="5">
    <source>
        <dbReference type="ARBA" id="ARBA00022786"/>
    </source>
</evidence>
<keyword evidence="6 8" id="KW-0378">Hydrolase</keyword>
<dbReference type="InterPro" id="IPR036959">
    <property type="entry name" value="Peptidase_C12_UCH_sf"/>
</dbReference>
<feature type="site" description="Important for enzyme activity" evidence="8">
    <location>
        <position position="172"/>
    </location>
</feature>
<evidence type="ECO:0000256" key="2">
    <source>
        <dbReference type="ARBA" id="ARBA00009326"/>
    </source>
</evidence>
<feature type="active site" description="Nucleophile" evidence="8">
    <location>
        <position position="86"/>
    </location>
</feature>
<dbReference type="EC" id="3.4.19.12" evidence="3 8"/>
<keyword evidence="12" id="KW-1185">Reference proteome</keyword>
<evidence type="ECO:0000313" key="12">
    <source>
        <dbReference type="Proteomes" id="UP001209540"/>
    </source>
</evidence>
<comment type="similarity">
    <text evidence="2 8">Belongs to the peptidase C12 family.</text>
</comment>
<proteinExistence type="inferred from homology"/>
<reference evidence="11" key="2">
    <citation type="submission" date="2023-02" db="EMBL/GenBank/DDBJ databases">
        <authorList>
            <consortium name="DOE Joint Genome Institute"/>
            <person name="Mondo S.J."/>
            <person name="Chang Y."/>
            <person name="Wang Y."/>
            <person name="Ahrendt S."/>
            <person name="Andreopoulos W."/>
            <person name="Barry K."/>
            <person name="Beard J."/>
            <person name="Benny G.L."/>
            <person name="Blankenship S."/>
            <person name="Bonito G."/>
            <person name="Cuomo C."/>
            <person name="Desiro A."/>
            <person name="Gervers K.A."/>
            <person name="Hundley H."/>
            <person name="Kuo A."/>
            <person name="LaButti K."/>
            <person name="Lang B.F."/>
            <person name="Lipzen A."/>
            <person name="O'Donnell K."/>
            <person name="Pangilinan J."/>
            <person name="Reynolds N."/>
            <person name="Sandor L."/>
            <person name="Smith M.W."/>
            <person name="Tsang A."/>
            <person name="Grigoriev I.V."/>
            <person name="Stajich J.E."/>
            <person name="Spatafora J.W."/>
        </authorList>
    </citation>
    <scope>NUCLEOTIDE SEQUENCE</scope>
    <source>
        <strain evidence="11">RSA 2281</strain>
    </source>
</reference>
<dbReference type="InterPro" id="IPR001578">
    <property type="entry name" value="Peptidase_C12_UCH"/>
</dbReference>
<accession>A0AAD5JQA2</accession>
<dbReference type="Gene3D" id="3.40.532.10">
    <property type="entry name" value="Peptidase C12, ubiquitin carboxyl-terminal hydrolase"/>
    <property type="match status" value="1"/>
</dbReference>
<feature type="compositionally biased region" description="Low complexity" evidence="9">
    <location>
        <begin position="1"/>
        <end position="17"/>
    </location>
</feature>
<feature type="domain" description="UCH catalytic" evidence="10">
    <location>
        <begin position="24"/>
        <end position="215"/>
    </location>
</feature>
<feature type="site" description="Transition state stabilizer" evidence="8">
    <location>
        <position position="80"/>
    </location>
</feature>
<keyword evidence="7 8" id="KW-0788">Thiol protease</keyword>
<comment type="caution">
    <text evidence="11">The sequence shown here is derived from an EMBL/GenBank/DDBJ whole genome shotgun (WGS) entry which is preliminary data.</text>
</comment>
<evidence type="ECO:0000256" key="4">
    <source>
        <dbReference type="ARBA" id="ARBA00022670"/>
    </source>
</evidence>
<evidence type="ECO:0000256" key="7">
    <source>
        <dbReference type="ARBA" id="ARBA00022807"/>
    </source>
</evidence>
<comment type="catalytic activity">
    <reaction evidence="1 8">
        <text>Thiol-dependent hydrolysis of ester, thioester, amide, peptide and isopeptide bonds formed by the C-terminal Gly of ubiquitin (a 76-residue protein attached to proteins as an intracellular targeting signal).</text>
        <dbReference type="EC" id="3.4.19.12"/>
    </reaction>
</comment>
<dbReference type="GO" id="GO:0016579">
    <property type="term" value="P:protein deubiquitination"/>
    <property type="evidence" value="ECO:0007669"/>
    <property type="project" value="TreeGrafter"/>
</dbReference>
<dbReference type="SUPFAM" id="SSF54001">
    <property type="entry name" value="Cysteine proteinases"/>
    <property type="match status" value="1"/>
</dbReference>
<evidence type="ECO:0000256" key="6">
    <source>
        <dbReference type="ARBA" id="ARBA00022801"/>
    </source>
</evidence>
<feature type="region of interest" description="Disordered" evidence="9">
    <location>
        <begin position="1"/>
        <end position="23"/>
    </location>
</feature>
<dbReference type="Proteomes" id="UP001209540">
    <property type="component" value="Unassembled WGS sequence"/>
</dbReference>
<dbReference type="GO" id="GO:0005737">
    <property type="term" value="C:cytoplasm"/>
    <property type="evidence" value="ECO:0007669"/>
    <property type="project" value="TreeGrafter"/>
</dbReference>
<dbReference type="PANTHER" id="PTHR10589:SF17">
    <property type="entry name" value="UBIQUITIN CARBOXYL-TERMINAL HYDROLASE"/>
    <property type="match status" value="1"/>
</dbReference>
<dbReference type="PROSITE" id="PS52048">
    <property type="entry name" value="UCH_DOMAIN"/>
    <property type="match status" value="1"/>
</dbReference>
<dbReference type="PANTHER" id="PTHR10589">
    <property type="entry name" value="UBIQUITIN CARBOXYL-TERMINAL HYDROLASE"/>
    <property type="match status" value="1"/>
</dbReference>
<evidence type="ECO:0000256" key="9">
    <source>
        <dbReference type="SAM" id="MobiDB-lite"/>
    </source>
</evidence>
<evidence type="ECO:0000256" key="1">
    <source>
        <dbReference type="ARBA" id="ARBA00000707"/>
    </source>
</evidence>
<keyword evidence="5 8" id="KW-0833">Ubl conjugation pathway</keyword>